<keyword evidence="3" id="KW-1185">Reference proteome</keyword>
<dbReference type="SUPFAM" id="SSF54427">
    <property type="entry name" value="NTF2-like"/>
    <property type="match status" value="1"/>
</dbReference>
<protein>
    <recommendedName>
        <fullName evidence="1">DUF4440 domain-containing protein</fullName>
    </recommendedName>
</protein>
<dbReference type="AlphaFoldDB" id="A0A839Z2B2"/>
<feature type="domain" description="DUF4440" evidence="1">
    <location>
        <begin position="8"/>
        <end position="116"/>
    </location>
</feature>
<evidence type="ECO:0000313" key="3">
    <source>
        <dbReference type="Proteomes" id="UP000578569"/>
    </source>
</evidence>
<comment type="caution">
    <text evidence="2">The sequence shown here is derived from an EMBL/GenBank/DDBJ whole genome shotgun (WGS) entry which is preliminary data.</text>
</comment>
<accession>A0A839Z2B2</accession>
<dbReference type="InterPro" id="IPR032710">
    <property type="entry name" value="NTF2-like_dom_sf"/>
</dbReference>
<evidence type="ECO:0000313" key="2">
    <source>
        <dbReference type="EMBL" id="MBB3763893.1"/>
    </source>
</evidence>
<gene>
    <name evidence="2" type="ORF">FHS50_000916</name>
</gene>
<dbReference type="Gene3D" id="3.10.450.50">
    <property type="match status" value="1"/>
</dbReference>
<dbReference type="Pfam" id="PF14534">
    <property type="entry name" value="DUF4440"/>
    <property type="match status" value="1"/>
</dbReference>
<dbReference type="Proteomes" id="UP000578569">
    <property type="component" value="Unassembled WGS sequence"/>
</dbReference>
<organism evidence="2 3">
    <name type="scientific">Sphingomicrobium lutaoense</name>
    <dbReference type="NCBI Taxonomy" id="515949"/>
    <lineage>
        <taxon>Bacteria</taxon>
        <taxon>Pseudomonadati</taxon>
        <taxon>Pseudomonadota</taxon>
        <taxon>Alphaproteobacteria</taxon>
        <taxon>Sphingomonadales</taxon>
        <taxon>Sphingomonadaceae</taxon>
        <taxon>Sphingomicrobium</taxon>
    </lineage>
</organism>
<proteinExistence type="predicted"/>
<evidence type="ECO:0000259" key="1">
    <source>
        <dbReference type="Pfam" id="PF14534"/>
    </source>
</evidence>
<dbReference type="InterPro" id="IPR027843">
    <property type="entry name" value="DUF4440"/>
</dbReference>
<dbReference type="EMBL" id="JACICF010000001">
    <property type="protein sequence ID" value="MBB3763893.1"/>
    <property type="molecule type" value="Genomic_DNA"/>
</dbReference>
<sequence>MADFQSSIEAAEHSLMRAWQRGDRRQMKALLHRDFRLVVGARPSQLLDRASWLQSVGETFSNGAYRFDDVYVRRHGKSALFAARAELELNLQGEEWSGLFWLVDLWRKGGLRRNWRLSERILSRPEADEQVPAALRELQLWR</sequence>
<name>A0A839Z2B2_9SPHN</name>
<dbReference type="RefSeq" id="WP_183933199.1">
    <property type="nucleotide sequence ID" value="NZ_JACICF010000001.1"/>
</dbReference>
<reference evidence="2 3" key="1">
    <citation type="submission" date="2020-08" db="EMBL/GenBank/DDBJ databases">
        <title>Genomic Encyclopedia of Type Strains, Phase IV (KMG-IV): sequencing the most valuable type-strain genomes for metagenomic binning, comparative biology and taxonomic classification.</title>
        <authorList>
            <person name="Goeker M."/>
        </authorList>
    </citation>
    <scope>NUCLEOTIDE SEQUENCE [LARGE SCALE GENOMIC DNA]</scope>
    <source>
        <strain evidence="2 3">DSM 24194</strain>
    </source>
</reference>